<evidence type="ECO:0000256" key="3">
    <source>
        <dbReference type="ARBA" id="ARBA00005760"/>
    </source>
</evidence>
<keyword evidence="9" id="KW-0811">Translocation</keyword>
<keyword evidence="11 13" id="KW-0472">Membrane</keyword>
<evidence type="ECO:0000256" key="1">
    <source>
        <dbReference type="ARBA" id="ARBA00004232"/>
    </source>
</evidence>
<evidence type="ECO:0000256" key="13">
    <source>
        <dbReference type="SAM" id="Phobius"/>
    </source>
</evidence>
<dbReference type="AlphaFoldDB" id="A0A6J2Y635"/>
<protein>
    <submittedName>
        <fullName evidence="15">Nucleoporin NDC1</fullName>
    </submittedName>
</protein>
<keyword evidence="14" id="KW-1185">Reference proteome</keyword>
<dbReference type="PANTHER" id="PTHR13269:SF6">
    <property type="entry name" value="NUCLEOPORIN NDC1"/>
    <property type="match status" value="1"/>
</dbReference>
<dbReference type="InParanoid" id="A0A6J2Y635"/>
<evidence type="ECO:0000256" key="10">
    <source>
        <dbReference type="ARBA" id="ARBA00023132"/>
    </source>
</evidence>
<keyword evidence="4" id="KW-0813">Transport</keyword>
<dbReference type="GO" id="GO:0051028">
    <property type="term" value="P:mRNA transport"/>
    <property type="evidence" value="ECO:0007669"/>
    <property type="project" value="UniProtKB-KW"/>
</dbReference>
<evidence type="ECO:0000256" key="5">
    <source>
        <dbReference type="ARBA" id="ARBA00022692"/>
    </source>
</evidence>
<dbReference type="GO" id="GO:0015031">
    <property type="term" value="P:protein transport"/>
    <property type="evidence" value="ECO:0007669"/>
    <property type="project" value="UniProtKB-KW"/>
</dbReference>
<evidence type="ECO:0000256" key="6">
    <source>
        <dbReference type="ARBA" id="ARBA00022816"/>
    </source>
</evidence>
<proteinExistence type="inferred from homology"/>
<dbReference type="InterPro" id="IPR019049">
    <property type="entry name" value="Nucleoporin_prot_Ndc1/Nup"/>
</dbReference>
<dbReference type="GeneID" id="115884594"/>
<dbReference type="KEGG" id="soy:115884594"/>
<evidence type="ECO:0000256" key="8">
    <source>
        <dbReference type="ARBA" id="ARBA00022989"/>
    </source>
</evidence>
<dbReference type="GO" id="GO:0006999">
    <property type="term" value="P:nuclear pore organization"/>
    <property type="evidence" value="ECO:0007669"/>
    <property type="project" value="TreeGrafter"/>
</dbReference>
<name>A0A6J2Y635_SITOR</name>
<dbReference type="OrthoDB" id="67850at2759"/>
<evidence type="ECO:0000256" key="11">
    <source>
        <dbReference type="ARBA" id="ARBA00023136"/>
    </source>
</evidence>
<evidence type="ECO:0000256" key="9">
    <source>
        <dbReference type="ARBA" id="ARBA00023010"/>
    </source>
</evidence>
<keyword evidence="12" id="KW-0539">Nucleus</keyword>
<evidence type="ECO:0000313" key="15">
    <source>
        <dbReference type="RefSeq" id="XP_030759082.1"/>
    </source>
</evidence>
<sequence>MNYNLTVPGSFTYKDLLLRKLSYAVISSVLTQLFILFIYVFLSNIDLLHPIQWGFSTLRILTSFSTWIFMLPFLTIIFAQSLICAKDYVIKTSYCSTRFQKFLSTFSVHNLILCLLHVIAGAVLIWLFLSISGGKYNNLTENCKGLVYCLNEGAFFLVLSGFWTGFYFFMKVYIAEKNLTFPVIHQRKFLQFKSQLGSIVQDSITHSFWPSIYFAFLYYLQGDSWVEGFKSIFGLLEYEVKPNVWIYFYLWFFNALYYFNMNLMRFYFNLFLTEPVQFPLVKDHSDSLTLQESIINYEWPIVQNLACLDLHLLAQWSAIRRQVFFTLSNPGGHPHNWNFLVENVMKLVKEYTNLLNKTIDVPEQNTKPSIIQAPIIQSPDRFRNLRNMALYDQDDFNIIEVSQVPAVKFSISDNLISKLSARLSSTIEFVKVILGIKFLFGELPQANVRKCLANGHLIIWASQGIADIVSFSLTEDKFGIVQKDLPVIISSLVNLKQSLEKLNKVPALTRKMVGYDDFNYQMKGAVTAAVKRSLFNICRTFGGYLHDIPLNKEVLQYLRTHIICKS</sequence>
<keyword evidence="6" id="KW-0509">mRNA transport</keyword>
<evidence type="ECO:0000313" key="14">
    <source>
        <dbReference type="Proteomes" id="UP000504635"/>
    </source>
</evidence>
<keyword evidence="7" id="KW-0653">Protein transport</keyword>
<dbReference type="PANTHER" id="PTHR13269">
    <property type="entry name" value="NUCLEOPORIN NDC1"/>
    <property type="match status" value="1"/>
</dbReference>
<comment type="subcellular location">
    <subcellularLocation>
        <location evidence="1">Nucleus membrane</location>
        <topology evidence="1">Multi-pass membrane protein</topology>
    </subcellularLocation>
    <subcellularLocation>
        <location evidence="2">Nucleus</location>
        <location evidence="2">Nuclear pore complex</location>
    </subcellularLocation>
</comment>
<feature type="transmembrane region" description="Helical" evidence="13">
    <location>
        <begin position="62"/>
        <end position="85"/>
    </location>
</feature>
<dbReference type="GO" id="GO:0070762">
    <property type="term" value="C:nuclear pore transmembrane ring"/>
    <property type="evidence" value="ECO:0007669"/>
    <property type="project" value="TreeGrafter"/>
</dbReference>
<comment type="similarity">
    <text evidence="3">Belongs to the NDC1 family.</text>
</comment>
<keyword evidence="8 13" id="KW-1133">Transmembrane helix</keyword>
<keyword evidence="5 13" id="KW-0812">Transmembrane</keyword>
<evidence type="ECO:0000256" key="12">
    <source>
        <dbReference type="ARBA" id="ARBA00023242"/>
    </source>
</evidence>
<dbReference type="GO" id="GO:0031965">
    <property type="term" value="C:nuclear membrane"/>
    <property type="evidence" value="ECO:0007669"/>
    <property type="project" value="UniProtKB-SubCell"/>
</dbReference>
<dbReference type="CTD" id="55706"/>
<dbReference type="GO" id="GO:0030674">
    <property type="term" value="F:protein-macromolecule adaptor activity"/>
    <property type="evidence" value="ECO:0007669"/>
    <property type="project" value="TreeGrafter"/>
</dbReference>
<feature type="transmembrane region" description="Helical" evidence="13">
    <location>
        <begin position="240"/>
        <end position="259"/>
    </location>
</feature>
<keyword evidence="10" id="KW-0906">Nuclear pore complex</keyword>
<feature type="transmembrane region" description="Helical" evidence="13">
    <location>
        <begin position="154"/>
        <end position="175"/>
    </location>
</feature>
<evidence type="ECO:0000256" key="4">
    <source>
        <dbReference type="ARBA" id="ARBA00022448"/>
    </source>
</evidence>
<reference evidence="15" key="1">
    <citation type="submission" date="2025-08" db="UniProtKB">
        <authorList>
            <consortium name="RefSeq"/>
        </authorList>
    </citation>
    <scope>IDENTIFICATION</scope>
    <source>
        <tissue evidence="15">Gonads</tissue>
    </source>
</reference>
<gene>
    <name evidence="15" type="primary">LOC115884594</name>
</gene>
<dbReference type="FunCoup" id="A0A6J2Y635">
    <property type="interactions" value="1774"/>
</dbReference>
<evidence type="ECO:0000256" key="2">
    <source>
        <dbReference type="ARBA" id="ARBA00004567"/>
    </source>
</evidence>
<organism evidence="14 15">
    <name type="scientific">Sitophilus oryzae</name>
    <name type="common">Rice weevil</name>
    <name type="synonym">Curculio oryzae</name>
    <dbReference type="NCBI Taxonomy" id="7048"/>
    <lineage>
        <taxon>Eukaryota</taxon>
        <taxon>Metazoa</taxon>
        <taxon>Ecdysozoa</taxon>
        <taxon>Arthropoda</taxon>
        <taxon>Hexapoda</taxon>
        <taxon>Insecta</taxon>
        <taxon>Pterygota</taxon>
        <taxon>Neoptera</taxon>
        <taxon>Endopterygota</taxon>
        <taxon>Coleoptera</taxon>
        <taxon>Polyphaga</taxon>
        <taxon>Cucujiformia</taxon>
        <taxon>Curculionidae</taxon>
        <taxon>Dryophthorinae</taxon>
        <taxon>Sitophilus</taxon>
    </lineage>
</organism>
<feature type="transmembrane region" description="Helical" evidence="13">
    <location>
        <begin position="21"/>
        <end position="42"/>
    </location>
</feature>
<dbReference type="Pfam" id="PF09531">
    <property type="entry name" value="Ndc1_Nup"/>
    <property type="match status" value="1"/>
</dbReference>
<feature type="transmembrane region" description="Helical" evidence="13">
    <location>
        <begin position="106"/>
        <end position="129"/>
    </location>
</feature>
<evidence type="ECO:0000256" key="7">
    <source>
        <dbReference type="ARBA" id="ARBA00022927"/>
    </source>
</evidence>
<dbReference type="Proteomes" id="UP000504635">
    <property type="component" value="Unplaced"/>
</dbReference>
<dbReference type="RefSeq" id="XP_030759082.1">
    <property type="nucleotide sequence ID" value="XM_030903222.1"/>
</dbReference>
<accession>A0A6J2Y635</accession>